<feature type="compositionally biased region" description="Polar residues" evidence="3">
    <location>
        <begin position="798"/>
        <end position="814"/>
    </location>
</feature>
<evidence type="ECO:0000256" key="2">
    <source>
        <dbReference type="ARBA" id="ARBA00022821"/>
    </source>
</evidence>
<evidence type="ECO:0000256" key="1">
    <source>
        <dbReference type="ARBA" id="ARBA00022614"/>
    </source>
</evidence>
<dbReference type="InterPro" id="IPR056789">
    <property type="entry name" value="LRR_R13L1-DRL21"/>
</dbReference>
<keyword evidence="2" id="KW-0611">Plant defense</keyword>
<gene>
    <name evidence="7" type="ORF">LUZ63_018933</name>
</gene>
<dbReference type="InterPro" id="IPR027417">
    <property type="entry name" value="P-loop_NTPase"/>
</dbReference>
<evidence type="ECO:0008006" key="9">
    <source>
        <dbReference type="Google" id="ProtNLM"/>
    </source>
</evidence>
<dbReference type="AlphaFoldDB" id="A0A9Q0C5A4"/>
<feature type="domain" description="NB-ARC" evidence="4">
    <location>
        <begin position="176"/>
        <end position="345"/>
    </location>
</feature>
<dbReference type="Pfam" id="PF00931">
    <property type="entry name" value="NB-ARC"/>
    <property type="match status" value="1"/>
</dbReference>
<keyword evidence="1" id="KW-0433">Leucine-rich repeat</keyword>
<feature type="compositionally biased region" description="Polar residues" evidence="3">
    <location>
        <begin position="836"/>
        <end position="851"/>
    </location>
</feature>
<organism evidence="7 8">
    <name type="scientific">Rhynchospora breviuscula</name>
    <dbReference type="NCBI Taxonomy" id="2022672"/>
    <lineage>
        <taxon>Eukaryota</taxon>
        <taxon>Viridiplantae</taxon>
        <taxon>Streptophyta</taxon>
        <taxon>Embryophyta</taxon>
        <taxon>Tracheophyta</taxon>
        <taxon>Spermatophyta</taxon>
        <taxon>Magnoliopsida</taxon>
        <taxon>Liliopsida</taxon>
        <taxon>Poales</taxon>
        <taxon>Cyperaceae</taxon>
        <taxon>Cyperoideae</taxon>
        <taxon>Rhynchosporeae</taxon>
        <taxon>Rhynchospora</taxon>
    </lineage>
</organism>
<dbReference type="Proteomes" id="UP001151287">
    <property type="component" value="Unassembled WGS sequence"/>
</dbReference>
<dbReference type="PRINTS" id="PR00364">
    <property type="entry name" value="DISEASERSIST"/>
</dbReference>
<dbReference type="EMBL" id="JAMQYH010000005">
    <property type="protein sequence ID" value="KAJ1687543.1"/>
    <property type="molecule type" value="Genomic_DNA"/>
</dbReference>
<keyword evidence="8" id="KW-1185">Reference proteome</keyword>
<name>A0A9Q0C5A4_9POAL</name>
<dbReference type="GO" id="GO:0006952">
    <property type="term" value="P:defense response"/>
    <property type="evidence" value="ECO:0007669"/>
    <property type="project" value="UniProtKB-KW"/>
</dbReference>
<dbReference type="Pfam" id="PF25019">
    <property type="entry name" value="LRR_R13L1-DRL21"/>
    <property type="match status" value="1"/>
</dbReference>
<dbReference type="Gene3D" id="1.10.10.10">
    <property type="entry name" value="Winged helix-like DNA-binding domain superfamily/Winged helix DNA-binding domain"/>
    <property type="match status" value="1"/>
</dbReference>
<proteinExistence type="predicted"/>
<evidence type="ECO:0000259" key="4">
    <source>
        <dbReference type="Pfam" id="PF00931"/>
    </source>
</evidence>
<dbReference type="SUPFAM" id="SSF52058">
    <property type="entry name" value="L domain-like"/>
    <property type="match status" value="1"/>
</dbReference>
<dbReference type="Gene3D" id="3.80.10.10">
    <property type="entry name" value="Ribonuclease Inhibitor"/>
    <property type="match status" value="2"/>
</dbReference>
<feature type="domain" description="R13L1/DRL21-like LRR repeat region" evidence="6">
    <location>
        <begin position="546"/>
        <end position="656"/>
    </location>
</feature>
<dbReference type="Gene3D" id="3.40.50.300">
    <property type="entry name" value="P-loop containing nucleotide triphosphate hydrolases"/>
    <property type="match status" value="1"/>
</dbReference>
<dbReference type="InterPro" id="IPR036388">
    <property type="entry name" value="WH-like_DNA-bd_sf"/>
</dbReference>
<evidence type="ECO:0000259" key="6">
    <source>
        <dbReference type="Pfam" id="PF25019"/>
    </source>
</evidence>
<comment type="caution">
    <text evidence="7">The sequence shown here is derived from an EMBL/GenBank/DDBJ whole genome shotgun (WGS) entry which is preliminary data.</text>
</comment>
<accession>A0A9Q0C5A4</accession>
<dbReference type="OrthoDB" id="638840at2759"/>
<dbReference type="SUPFAM" id="SSF52540">
    <property type="entry name" value="P-loop containing nucleoside triphosphate hydrolases"/>
    <property type="match status" value="1"/>
</dbReference>
<dbReference type="PANTHER" id="PTHR36766">
    <property type="entry name" value="PLANT BROAD-SPECTRUM MILDEW RESISTANCE PROTEIN RPW8"/>
    <property type="match status" value="1"/>
</dbReference>
<dbReference type="PANTHER" id="PTHR36766:SF64">
    <property type="entry name" value="OS12G0206100 PROTEIN"/>
    <property type="match status" value="1"/>
</dbReference>
<feature type="region of interest" description="Disordered" evidence="3">
    <location>
        <begin position="836"/>
        <end position="861"/>
    </location>
</feature>
<dbReference type="GO" id="GO:0043531">
    <property type="term" value="F:ADP binding"/>
    <property type="evidence" value="ECO:0007669"/>
    <property type="project" value="InterPro"/>
</dbReference>
<evidence type="ECO:0000256" key="3">
    <source>
        <dbReference type="SAM" id="MobiDB-lite"/>
    </source>
</evidence>
<dbReference type="InterPro" id="IPR032675">
    <property type="entry name" value="LRR_dom_sf"/>
</dbReference>
<evidence type="ECO:0000313" key="7">
    <source>
        <dbReference type="EMBL" id="KAJ1687543.1"/>
    </source>
</evidence>
<sequence>MAEMAVLAALGWVASPLVKMLIDKGIELLGTSMDEKRKTLAATALPRLYLAIEKAEKSPEDKKYMLEDLLKRLKHAYYQAEDAVDLLEYQQLHLKGHIDKIIEIASEAEKFSDLLKDLENNSTSNPDRVSTSQPLGEVFGLEEDTKIVVGHLTSDIIKNSDQALDVGPSTRSAIPMKIIAITGRSGIGKTTLAQHVYQQRNIQKCFNLVLWVHTPRKFEAIDVVKNIVQTAQKKYDDMDKGNYDSSAPLEALRAQMQGMLGSKKVLLVLDDFWCDDENFIEQWEKFISCLRGWSLGSKILLTTQYERAKEKARLAGETEVTTHTIGELTPEQLLELFMHHAWPSNNTIPREEFEIIGRKIVSKLKGDLGATKMVGRRLSNKLDLMHWNDIAERDWLGDKMKARIWSYQQLPLHLQRCFAFCSLFPKNFGFLELNLIQLWMAEGFINPIDEDTGENYLNELVSLFFLEKYVDDGYTYYQLHDLLHDLAERVKGDDFVRIDYTNSTNVPEDINQKLSHGHENIRHISLPGRMFIKLKDKICLMKNLCTLICLENVPSINEANKAKLKSKGRLEKVEFHWSSDERVPNDDFQLLDALQPHSNIMGLKIKWFKGNKFPSWLLCQNSTLEHLVDLQLENCSNVEEISSIDKSLPNCKVLGLFDFNNLKELPLLPPNLTSLTINSCSITNDALSNCIECLHSLSELWLVEIHTITSLPSEGALSALKKLSSLHIEACFLLSSLGGISALSSLTKLAMLGCLNLNSSNKLPSSLKTKFNKCDDSYEVELNGGWFVVKFRKDQSMPGPSQLTQEASTSQPTQQLPPNPQEVPQILADQLQISTTTGQPETAQHGPSNLAEQPLPNPPTGLRQCIPRLFCCGTDR</sequence>
<dbReference type="InterPro" id="IPR002182">
    <property type="entry name" value="NB-ARC"/>
</dbReference>
<evidence type="ECO:0000259" key="5">
    <source>
        <dbReference type="Pfam" id="PF23559"/>
    </source>
</evidence>
<evidence type="ECO:0000313" key="8">
    <source>
        <dbReference type="Proteomes" id="UP001151287"/>
    </source>
</evidence>
<protein>
    <recommendedName>
        <fullName evidence="9">NB-ARC domain-containing protein</fullName>
    </recommendedName>
</protein>
<dbReference type="Pfam" id="PF23559">
    <property type="entry name" value="WHD_DRP"/>
    <property type="match status" value="1"/>
</dbReference>
<feature type="region of interest" description="Disordered" evidence="3">
    <location>
        <begin position="797"/>
        <end position="821"/>
    </location>
</feature>
<reference evidence="7" key="1">
    <citation type="journal article" date="2022" name="Cell">
        <title>Repeat-based holocentromeres influence genome architecture and karyotype evolution.</title>
        <authorList>
            <person name="Hofstatter P.G."/>
            <person name="Thangavel G."/>
            <person name="Lux T."/>
            <person name="Neumann P."/>
            <person name="Vondrak T."/>
            <person name="Novak P."/>
            <person name="Zhang M."/>
            <person name="Costa L."/>
            <person name="Castellani M."/>
            <person name="Scott A."/>
            <person name="Toegelov H."/>
            <person name="Fuchs J."/>
            <person name="Mata-Sucre Y."/>
            <person name="Dias Y."/>
            <person name="Vanzela A.L.L."/>
            <person name="Huettel B."/>
            <person name="Almeida C.C.S."/>
            <person name="Simkova H."/>
            <person name="Souza G."/>
            <person name="Pedrosa-Harand A."/>
            <person name="Macas J."/>
            <person name="Mayer K.F.X."/>
            <person name="Houben A."/>
            <person name="Marques A."/>
        </authorList>
    </citation>
    <scope>NUCLEOTIDE SEQUENCE</scope>
    <source>
        <strain evidence="7">RhyBre1mFocal</strain>
    </source>
</reference>
<dbReference type="InterPro" id="IPR058922">
    <property type="entry name" value="WHD_DRP"/>
</dbReference>
<feature type="domain" description="Disease resistance protein winged helix" evidence="5">
    <location>
        <begin position="423"/>
        <end position="487"/>
    </location>
</feature>